<organism evidence="5 6">
    <name type="scientific">Pseudodesulfovibrio alkaliphilus</name>
    <dbReference type="NCBI Taxonomy" id="2661613"/>
    <lineage>
        <taxon>Bacteria</taxon>
        <taxon>Pseudomonadati</taxon>
        <taxon>Thermodesulfobacteriota</taxon>
        <taxon>Desulfovibrionia</taxon>
        <taxon>Desulfovibrionales</taxon>
        <taxon>Desulfovibrionaceae</taxon>
    </lineage>
</organism>
<keyword evidence="6" id="KW-1185">Reference proteome</keyword>
<gene>
    <name evidence="5" type="ORF">GKC30_01425</name>
</gene>
<dbReference type="InterPro" id="IPR001173">
    <property type="entry name" value="Glyco_trans_2-like"/>
</dbReference>
<dbReference type="Gene3D" id="3.90.550.10">
    <property type="entry name" value="Spore Coat Polysaccharide Biosynthesis Protein SpsA, Chain A"/>
    <property type="match status" value="1"/>
</dbReference>
<dbReference type="InterPro" id="IPR029044">
    <property type="entry name" value="Nucleotide-diphossugar_trans"/>
</dbReference>
<dbReference type="Proteomes" id="UP000461162">
    <property type="component" value="Unassembled WGS sequence"/>
</dbReference>
<evidence type="ECO:0000313" key="5">
    <source>
        <dbReference type="EMBL" id="MUM76289.1"/>
    </source>
</evidence>
<comment type="caution">
    <text evidence="5">The sequence shown here is derived from an EMBL/GenBank/DDBJ whole genome shotgun (WGS) entry which is preliminary data.</text>
</comment>
<name>A0A7K1KJQ5_9BACT</name>
<protein>
    <submittedName>
        <fullName evidence="5">Glycosyltransferase</fullName>
    </submittedName>
</protein>
<comment type="similarity">
    <text evidence="1">Belongs to the glycosyltransferase 2 family.</text>
</comment>
<sequence>MAHSSDLVRLPGDLLRPLLLGCTGREHLHSTAATALAHSRNRDDLFSMIAADLMLAAWGENPFDGQCAARLAQSMGRLPALPGPLVPMLRSAMAHWQPEITPETRLAMAGSPQDQLACITGQLRHAPRNLFWWHHLYEFCRIRGDWSPLSTALAAGVEPEGLGPLFAFARANALLVSGEALSAAGIYRHLGESLPLPLVRERLATAWLRSGRLDEGTGLLRQCARSRPWHPGLWLRLFELSADGLHDLRPLAGRVMVLGYSWNKAADLAVTLDSLARSELGEAHVRLLDNGSTDGTAEVVRRFIDRVGSDRAALVRLPVNVGAPAARNWLMHLPEVQACDFAAFIDDDIALPPDWLPRLGGAVGRYPDAGVWGCKVVDFDGPARVQCGEHNLTPDPAGRGQALMTTLMLQEADFGQADYIRPCASVTGCVHLFRAERLLETGPFDLRFSPTQYDDLERDLRMVLGGGYAVYQGFLAVRHKRVSGAQSDVGGGQAAGAAANMRKLLGKYEPEDFERMARSMDSILLADLTAKMRALGE</sequence>
<reference evidence="5 6" key="1">
    <citation type="submission" date="2019-11" db="EMBL/GenBank/DDBJ databases">
        <title>Pseudodesulfovibrio alkaliphilus, sp. nov., an alkaliphilic sulfate-reducing bacteria from mud volcano of Taman peninsula, Russia.</title>
        <authorList>
            <person name="Frolova A."/>
            <person name="Merkel A.Y."/>
            <person name="Slobodkin A.I."/>
        </authorList>
    </citation>
    <scope>NUCLEOTIDE SEQUENCE [LARGE SCALE GENOMIC DNA]</scope>
    <source>
        <strain evidence="5 6">F-1</strain>
    </source>
</reference>
<dbReference type="AlphaFoldDB" id="A0A7K1KJQ5"/>
<evidence type="ECO:0000259" key="4">
    <source>
        <dbReference type="Pfam" id="PF00535"/>
    </source>
</evidence>
<dbReference type="RefSeq" id="WP_155931775.1">
    <property type="nucleotide sequence ID" value="NZ_WODC01000001.1"/>
</dbReference>
<accession>A0A7K1KJQ5</accession>
<dbReference type="EMBL" id="WODC01000001">
    <property type="protein sequence ID" value="MUM76289.1"/>
    <property type="molecule type" value="Genomic_DNA"/>
</dbReference>
<keyword evidence="2" id="KW-0328">Glycosyltransferase</keyword>
<proteinExistence type="inferred from homology"/>
<dbReference type="Pfam" id="PF00535">
    <property type="entry name" value="Glycos_transf_2"/>
    <property type="match status" value="1"/>
</dbReference>
<evidence type="ECO:0000256" key="3">
    <source>
        <dbReference type="ARBA" id="ARBA00022679"/>
    </source>
</evidence>
<dbReference type="PANTHER" id="PTHR43179:SF12">
    <property type="entry name" value="GALACTOFURANOSYLTRANSFERASE GLFT2"/>
    <property type="match status" value="1"/>
</dbReference>
<evidence type="ECO:0000256" key="2">
    <source>
        <dbReference type="ARBA" id="ARBA00022676"/>
    </source>
</evidence>
<keyword evidence="3 5" id="KW-0808">Transferase</keyword>
<evidence type="ECO:0000313" key="6">
    <source>
        <dbReference type="Proteomes" id="UP000461162"/>
    </source>
</evidence>
<feature type="domain" description="Glycosyltransferase 2-like" evidence="4">
    <location>
        <begin position="262"/>
        <end position="385"/>
    </location>
</feature>
<evidence type="ECO:0000256" key="1">
    <source>
        <dbReference type="ARBA" id="ARBA00006739"/>
    </source>
</evidence>
<dbReference type="GO" id="GO:0016757">
    <property type="term" value="F:glycosyltransferase activity"/>
    <property type="evidence" value="ECO:0007669"/>
    <property type="project" value="UniProtKB-KW"/>
</dbReference>
<dbReference type="SUPFAM" id="SSF53448">
    <property type="entry name" value="Nucleotide-diphospho-sugar transferases"/>
    <property type="match status" value="1"/>
</dbReference>
<dbReference type="PANTHER" id="PTHR43179">
    <property type="entry name" value="RHAMNOSYLTRANSFERASE WBBL"/>
    <property type="match status" value="1"/>
</dbReference>